<dbReference type="InterPro" id="IPR011044">
    <property type="entry name" value="Quino_amine_DH_bsu"/>
</dbReference>
<organism evidence="1">
    <name type="scientific">uncultured Sulfurovum sp</name>
    <dbReference type="NCBI Taxonomy" id="269237"/>
    <lineage>
        <taxon>Bacteria</taxon>
        <taxon>Pseudomonadati</taxon>
        <taxon>Campylobacterota</taxon>
        <taxon>Epsilonproteobacteria</taxon>
        <taxon>Campylobacterales</taxon>
        <taxon>Sulfurovaceae</taxon>
        <taxon>Sulfurovum</taxon>
        <taxon>environmental samples</taxon>
    </lineage>
</organism>
<proteinExistence type="predicted"/>
<dbReference type="SUPFAM" id="SSF50969">
    <property type="entry name" value="YVTN repeat-like/Quinoprotein amine dehydrogenase"/>
    <property type="match status" value="1"/>
</dbReference>
<evidence type="ECO:0000313" key="1">
    <source>
        <dbReference type="EMBL" id="CAA6809751.1"/>
    </source>
</evidence>
<gene>
    <name evidence="1" type="ORF">HELGO_WM13820</name>
</gene>
<sequence length="549" mass="62596">MKNLIIIGLLWNLQLLYANPFSMGIGLNTNMGIQSPNPCFSTITFDLMVKAKDNNAHHAKVITMINGQKYEVAIYTDHMPLMEKSQKNTAIYGTINGERISILINNAYPEDAKFQVKVFDGMGQTIHQSKIFDYQNSNINFSEITISNFFPTPPKKYPLSTNLEKRITDNEVLKPVVYTPTVDSVYDTRITMVAKNDDSIANYPKVQTWNSNMKLLRVGSRLYNANTLEENILTKNIDNPYSTLCNRSSDYFRWSNIEANRFFVLDTANRLINGQVNPNNIDCSNILEDFSDYEKIHIGPHEGNIDYLDKYVLFSAKKTNDTTIYLILYDIANQARVWTKVLPDDQWQYNAQAERWNPIQMDWISVSPSGRYIVINNKNKDNYQEGLYRYDINFENPMKLQYEYGGNLYSSGGHGDMGYDTDNNEVVVQFMTGLGVHTFNLDNPQETAKKLLQSPYGGGHVSCRNTKRRGWCYVTTHYTGYKRVFALKLDGTGEENIENFSQTHLKDGYGETYGGASPDGSEVIFNSHWDTDTIHTFVAEASGGEITIN</sequence>
<protein>
    <submittedName>
        <fullName evidence="1">Uncharacterized protein</fullName>
    </submittedName>
</protein>
<dbReference type="AlphaFoldDB" id="A0A6S6SRG6"/>
<dbReference type="EMBL" id="CACVAU010000032">
    <property type="protein sequence ID" value="CAA6809751.1"/>
    <property type="molecule type" value="Genomic_DNA"/>
</dbReference>
<name>A0A6S6SRG6_9BACT</name>
<reference evidence="1" key="1">
    <citation type="submission" date="2020-01" db="EMBL/GenBank/DDBJ databases">
        <authorList>
            <person name="Meier V. D."/>
            <person name="Meier V D."/>
        </authorList>
    </citation>
    <scope>NUCLEOTIDE SEQUENCE</scope>
    <source>
        <strain evidence="1">HLG_WM_MAG_05</strain>
    </source>
</reference>
<accession>A0A6S6SRG6</accession>